<evidence type="ECO:0000256" key="8">
    <source>
        <dbReference type="RuleBase" id="RU004075"/>
    </source>
</evidence>
<dbReference type="SUPFAM" id="SSF53383">
    <property type="entry name" value="PLP-dependent transferases"/>
    <property type="match status" value="1"/>
</dbReference>
<dbReference type="EMBL" id="JAGISH010000018">
    <property type="protein sequence ID" value="MBP0484903.1"/>
    <property type="molecule type" value="Genomic_DNA"/>
</dbReference>
<protein>
    <submittedName>
        <fullName evidence="11">Aminotransferase class V-fold PLP-dependent enzyme</fullName>
    </submittedName>
</protein>
<dbReference type="GO" id="GO:0019265">
    <property type="term" value="P:glycine biosynthetic process, by transamination of glyoxylate"/>
    <property type="evidence" value="ECO:0007669"/>
    <property type="project" value="TreeGrafter"/>
</dbReference>
<dbReference type="InterPro" id="IPR020578">
    <property type="entry name" value="Aminotrans_V_PyrdxlP_BS"/>
</dbReference>
<evidence type="ECO:0000256" key="7">
    <source>
        <dbReference type="PIRSR" id="PIRSR000524-50"/>
    </source>
</evidence>
<dbReference type="Pfam" id="PF00266">
    <property type="entry name" value="Aminotran_5"/>
    <property type="match status" value="1"/>
</dbReference>
<sequence length="406" mass="43618">MTEFQQIRHIGQHHLFIPGPTNVPEEVRQAMNVPQQDMRAPDFGEFTLPLFAGLKRIFRTTDGAVMMFPGSGTGAWEAAITNTLNPGDKVLMARYGQFSTLWVKMAEMLGLEVICVDVPWGAGVPVKEFGRILGRDKDDEIKAVFVTHNETATGVLSDVEAVRRIMDECFHDALLFVDGVSSVGSVDFRMDAWGVDLAVTGSQKGFMMPAGLGILAVSPKAMAASKIATMRRAYFDFADMLAMNRDGYFPYTPPTPLLHGLKAALALIEAEGLENVIARHHRLAEGIRRGVRAWGLDLVAEHRSLYSDTVTAVRVPEGVDAREVLRIAYDDFGASFGSGLARLAGKVFRIGHLGAFNDGMALTALALAELSLVRAGASVPMGAGVAAAQAYFADAAGGQGYAVAAE</sequence>
<dbReference type="InterPro" id="IPR015421">
    <property type="entry name" value="PyrdxlP-dep_Trfase_major"/>
</dbReference>
<evidence type="ECO:0000256" key="5">
    <source>
        <dbReference type="ARBA" id="ARBA00022898"/>
    </source>
</evidence>
<accession>A0A940MS03</accession>
<evidence type="ECO:0000256" key="4">
    <source>
        <dbReference type="ARBA" id="ARBA00022679"/>
    </source>
</evidence>
<feature type="domain" description="Aminotransferase class V" evidence="10">
    <location>
        <begin position="67"/>
        <end position="324"/>
    </location>
</feature>
<evidence type="ECO:0000313" key="11">
    <source>
        <dbReference type="EMBL" id="MBP0484903.1"/>
    </source>
</evidence>
<dbReference type="InterPro" id="IPR015422">
    <property type="entry name" value="PyrdxlP-dep_Trfase_small"/>
</dbReference>
<name>A0A940MS03_9RHOB</name>
<evidence type="ECO:0000256" key="1">
    <source>
        <dbReference type="ARBA" id="ARBA00001933"/>
    </source>
</evidence>
<evidence type="ECO:0000313" key="12">
    <source>
        <dbReference type="Proteomes" id="UP000675940"/>
    </source>
</evidence>
<organism evidence="11 12">
    <name type="scientific">Sagittula salina</name>
    <dbReference type="NCBI Taxonomy" id="2820268"/>
    <lineage>
        <taxon>Bacteria</taxon>
        <taxon>Pseudomonadati</taxon>
        <taxon>Pseudomonadota</taxon>
        <taxon>Alphaproteobacteria</taxon>
        <taxon>Rhodobacterales</taxon>
        <taxon>Roseobacteraceae</taxon>
        <taxon>Sagittula</taxon>
    </lineage>
</organism>
<gene>
    <name evidence="11" type="ORF">J5474_20720</name>
</gene>
<evidence type="ECO:0000259" key="10">
    <source>
        <dbReference type="Pfam" id="PF00266"/>
    </source>
</evidence>
<evidence type="ECO:0000256" key="9">
    <source>
        <dbReference type="RuleBase" id="RU004504"/>
    </source>
</evidence>
<comment type="similarity">
    <text evidence="2 8">Belongs to the class-V pyridoxal-phosphate-dependent aminotransferase family.</text>
</comment>
<dbReference type="PANTHER" id="PTHR21152">
    <property type="entry name" value="AMINOTRANSFERASE CLASS V"/>
    <property type="match status" value="1"/>
</dbReference>
<dbReference type="InterPro" id="IPR000192">
    <property type="entry name" value="Aminotrans_V_dom"/>
</dbReference>
<dbReference type="PROSITE" id="PS00595">
    <property type="entry name" value="AA_TRANSFER_CLASS_5"/>
    <property type="match status" value="1"/>
</dbReference>
<dbReference type="PIRSF" id="PIRSF000524">
    <property type="entry name" value="SPT"/>
    <property type="match status" value="1"/>
</dbReference>
<reference evidence="11" key="1">
    <citation type="submission" date="2021-03" db="EMBL/GenBank/DDBJ databases">
        <title>Sagittula salina sp. nov. strain M10.9X isolated from the marine waste.</title>
        <authorList>
            <person name="Satari L."/>
            <person name="Molina-Menor E."/>
            <person name="Vidal-Verdu A."/>
            <person name="Pascual J."/>
            <person name="Pereto J."/>
            <person name="Porcar M."/>
        </authorList>
    </citation>
    <scope>NUCLEOTIDE SEQUENCE</scope>
    <source>
        <strain evidence="11">M10.9X</strain>
    </source>
</reference>
<feature type="modified residue" description="N6-(pyridoxal phosphate)lysine" evidence="7">
    <location>
        <position position="204"/>
    </location>
</feature>
<keyword evidence="12" id="KW-1185">Reference proteome</keyword>
<comment type="cofactor">
    <cofactor evidence="1 7 9">
        <name>pyridoxal 5'-phosphate</name>
        <dbReference type="ChEBI" id="CHEBI:597326"/>
    </cofactor>
</comment>
<keyword evidence="5 7" id="KW-0663">Pyridoxal phosphate</keyword>
<dbReference type="AlphaFoldDB" id="A0A940MS03"/>
<keyword evidence="3 11" id="KW-0032">Aminotransferase</keyword>
<dbReference type="PANTHER" id="PTHR21152:SF24">
    <property type="entry name" value="ALANINE--GLYOXYLATE AMINOTRANSFERASE 1"/>
    <property type="match status" value="1"/>
</dbReference>
<evidence type="ECO:0000256" key="3">
    <source>
        <dbReference type="ARBA" id="ARBA00022576"/>
    </source>
</evidence>
<dbReference type="FunFam" id="3.90.1150.10:FF:000031">
    <property type="entry name" value="Serine--glyoxylate aminotransferase"/>
    <property type="match status" value="1"/>
</dbReference>
<dbReference type="Proteomes" id="UP000675940">
    <property type="component" value="Unassembled WGS sequence"/>
</dbReference>
<proteinExistence type="inferred from homology"/>
<evidence type="ECO:0000256" key="6">
    <source>
        <dbReference type="PIRSR" id="PIRSR000524-1"/>
    </source>
</evidence>
<comment type="caution">
    <text evidence="11">The sequence shown here is derived from an EMBL/GenBank/DDBJ whole genome shotgun (WGS) entry which is preliminary data.</text>
</comment>
<dbReference type="RefSeq" id="WP_209363669.1">
    <property type="nucleotide sequence ID" value="NZ_JAGISH010000018.1"/>
</dbReference>
<dbReference type="InterPro" id="IPR015424">
    <property type="entry name" value="PyrdxlP-dep_Trfase"/>
</dbReference>
<dbReference type="Gene3D" id="3.40.640.10">
    <property type="entry name" value="Type I PLP-dependent aspartate aminotransferase-like (Major domain)"/>
    <property type="match status" value="1"/>
</dbReference>
<evidence type="ECO:0000256" key="2">
    <source>
        <dbReference type="ARBA" id="ARBA00009236"/>
    </source>
</evidence>
<keyword evidence="4" id="KW-0808">Transferase</keyword>
<dbReference type="GO" id="GO:0004760">
    <property type="term" value="F:L-serine-pyruvate transaminase activity"/>
    <property type="evidence" value="ECO:0007669"/>
    <property type="project" value="TreeGrafter"/>
</dbReference>
<dbReference type="GO" id="GO:0008453">
    <property type="term" value="F:alanine-glyoxylate transaminase activity"/>
    <property type="evidence" value="ECO:0007669"/>
    <property type="project" value="TreeGrafter"/>
</dbReference>
<dbReference type="InterPro" id="IPR024169">
    <property type="entry name" value="SP_NH2Trfase/AEP_transaminase"/>
</dbReference>
<dbReference type="FunFam" id="3.40.640.10:FF:000054">
    <property type="entry name" value="Serine--glyoxylate aminotransferase"/>
    <property type="match status" value="1"/>
</dbReference>
<feature type="binding site" evidence="6">
    <location>
        <position position="349"/>
    </location>
    <ligand>
        <name>substrate</name>
    </ligand>
</feature>
<dbReference type="CDD" id="cd06451">
    <property type="entry name" value="AGAT_like"/>
    <property type="match status" value="1"/>
</dbReference>
<dbReference type="Gene3D" id="3.90.1150.10">
    <property type="entry name" value="Aspartate Aminotransferase, domain 1"/>
    <property type="match status" value="1"/>
</dbReference>